<keyword evidence="2" id="KW-1185">Reference proteome</keyword>
<accession>A0ABQ5R0D0</accession>
<name>A0ABQ5R0D0_9ACTN</name>
<dbReference type="Proteomes" id="UP001144280">
    <property type="component" value="Unassembled WGS sequence"/>
</dbReference>
<dbReference type="RefSeq" id="WP_281898406.1">
    <property type="nucleotide sequence ID" value="NZ_BSDI01000020.1"/>
</dbReference>
<gene>
    <name evidence="1" type="ORF">Pa4123_43200</name>
</gene>
<evidence type="ECO:0000313" key="1">
    <source>
        <dbReference type="EMBL" id="GLH99045.1"/>
    </source>
</evidence>
<organism evidence="1 2">
    <name type="scientific">Phytohabitans aurantiacus</name>
    <dbReference type="NCBI Taxonomy" id="3016789"/>
    <lineage>
        <taxon>Bacteria</taxon>
        <taxon>Bacillati</taxon>
        <taxon>Actinomycetota</taxon>
        <taxon>Actinomycetes</taxon>
        <taxon>Micromonosporales</taxon>
        <taxon>Micromonosporaceae</taxon>
    </lineage>
</organism>
<dbReference type="EMBL" id="BSDI01000020">
    <property type="protein sequence ID" value="GLH99045.1"/>
    <property type="molecule type" value="Genomic_DNA"/>
</dbReference>
<comment type="caution">
    <text evidence="1">The sequence shown here is derived from an EMBL/GenBank/DDBJ whole genome shotgun (WGS) entry which is preliminary data.</text>
</comment>
<sequence>MIDEVELQRDLSRATLALERAEQFLDRYDEAHAALLGMAPGWDSPLALTVRDGRLAIARVAAYVRALVGEAEGIEAVPVRPLALIPQSDPGE</sequence>
<proteinExistence type="predicted"/>
<protein>
    <submittedName>
        <fullName evidence="1">Uncharacterized protein</fullName>
    </submittedName>
</protein>
<reference evidence="1" key="1">
    <citation type="submission" date="2022-12" db="EMBL/GenBank/DDBJ databases">
        <title>New Phytohabitans aurantiacus sp. RD004123 nov., an actinomycete isolated from soil.</title>
        <authorList>
            <person name="Triningsih D.W."/>
            <person name="Harunari E."/>
            <person name="Igarashi Y."/>
        </authorList>
    </citation>
    <scope>NUCLEOTIDE SEQUENCE</scope>
    <source>
        <strain evidence="1">RD004123</strain>
    </source>
</reference>
<evidence type="ECO:0000313" key="2">
    <source>
        <dbReference type="Proteomes" id="UP001144280"/>
    </source>
</evidence>